<organism evidence="2 3">
    <name type="scientific">Streptomyces albipurpureus</name>
    <dbReference type="NCBI Taxonomy" id="2897419"/>
    <lineage>
        <taxon>Bacteria</taxon>
        <taxon>Bacillati</taxon>
        <taxon>Actinomycetota</taxon>
        <taxon>Actinomycetes</taxon>
        <taxon>Kitasatosporales</taxon>
        <taxon>Streptomycetaceae</taxon>
        <taxon>Streptomyces</taxon>
    </lineage>
</organism>
<evidence type="ECO:0000256" key="1">
    <source>
        <dbReference type="SAM" id="MobiDB-lite"/>
    </source>
</evidence>
<dbReference type="Proteomes" id="UP001431429">
    <property type="component" value="Unassembled WGS sequence"/>
</dbReference>
<keyword evidence="3" id="KW-1185">Reference proteome</keyword>
<protein>
    <submittedName>
        <fullName evidence="2">DegT/DnrJ/EryC1/StrS family aminotransferase</fullName>
    </submittedName>
</protein>
<name>A0ABT0UIF4_9ACTN</name>
<dbReference type="GO" id="GO:0008483">
    <property type="term" value="F:transaminase activity"/>
    <property type="evidence" value="ECO:0007669"/>
    <property type="project" value="UniProtKB-KW"/>
</dbReference>
<reference evidence="2" key="1">
    <citation type="submission" date="2022-06" db="EMBL/GenBank/DDBJ databases">
        <title>Genome public.</title>
        <authorList>
            <person name="Sun Q."/>
        </authorList>
    </citation>
    <scope>NUCLEOTIDE SEQUENCE</scope>
    <source>
        <strain evidence="2">CWNU-1</strain>
    </source>
</reference>
<proteinExistence type="predicted"/>
<dbReference type="InterPro" id="IPR015424">
    <property type="entry name" value="PyrdxlP-dep_Trfase"/>
</dbReference>
<dbReference type="Gene3D" id="3.40.640.10">
    <property type="entry name" value="Type I PLP-dependent aspartate aminotransferase-like (Major domain)"/>
    <property type="match status" value="1"/>
</dbReference>
<dbReference type="InterPro" id="IPR000653">
    <property type="entry name" value="DegT/StrS_aminotransferase"/>
</dbReference>
<dbReference type="Pfam" id="PF01041">
    <property type="entry name" value="DegT_DnrJ_EryC1"/>
    <property type="match status" value="1"/>
</dbReference>
<dbReference type="RefSeq" id="WP_250918793.1">
    <property type="nucleotide sequence ID" value="NZ_JAMQAW010000007.1"/>
</dbReference>
<dbReference type="SUPFAM" id="SSF53383">
    <property type="entry name" value="PLP-dependent transferases"/>
    <property type="match status" value="1"/>
</dbReference>
<accession>A0ABT0UIF4</accession>
<dbReference type="InterPro" id="IPR015421">
    <property type="entry name" value="PyrdxlP-dep_Trfase_major"/>
</dbReference>
<gene>
    <name evidence="2" type="ORF">NBG84_08015</name>
</gene>
<comment type="caution">
    <text evidence="2">The sequence shown here is derived from an EMBL/GenBank/DDBJ whole genome shotgun (WGS) entry which is preliminary data.</text>
</comment>
<evidence type="ECO:0000313" key="2">
    <source>
        <dbReference type="EMBL" id="MCM2388248.1"/>
    </source>
</evidence>
<feature type="region of interest" description="Disordered" evidence="1">
    <location>
        <begin position="61"/>
        <end position="99"/>
    </location>
</feature>
<keyword evidence="2" id="KW-0808">Transferase</keyword>
<dbReference type="EMBL" id="JAMQAW010000007">
    <property type="protein sequence ID" value="MCM2388248.1"/>
    <property type="molecule type" value="Genomic_DNA"/>
</dbReference>
<evidence type="ECO:0000313" key="3">
    <source>
        <dbReference type="Proteomes" id="UP001431429"/>
    </source>
</evidence>
<sequence length="99" mass="10374">MPRPLVETCSPHGITVVEDAAQTHGTEWLGRPAGTHGPSRLLQRATAGSWFSRGPVRLGLGAHPTSTCTGDPGDDGSSHRSVALRTVVSARPDHRCGRG</sequence>
<keyword evidence="2" id="KW-0032">Aminotransferase</keyword>